<dbReference type="InterPro" id="IPR014001">
    <property type="entry name" value="Helicase_ATP-bd"/>
</dbReference>
<dbReference type="InterPro" id="IPR050742">
    <property type="entry name" value="Helicase_Restrict-Modif_Enz"/>
</dbReference>
<dbReference type="SMART" id="SM00487">
    <property type="entry name" value="DEXDc"/>
    <property type="match status" value="1"/>
</dbReference>
<comment type="caution">
    <text evidence="2">The sequence shown here is derived from an EMBL/GenBank/DDBJ whole genome shotgun (WGS) entry which is preliminary data.</text>
</comment>
<gene>
    <name evidence="2" type="ORF">A3H70_00950</name>
</gene>
<keyword evidence="2" id="KW-0540">Nuclease</keyword>
<dbReference type="Pfam" id="PF08463">
    <property type="entry name" value="EcoEI_R_C"/>
    <property type="match status" value="1"/>
</dbReference>
<evidence type="ECO:0000259" key="1">
    <source>
        <dbReference type="PROSITE" id="PS51192"/>
    </source>
</evidence>
<protein>
    <submittedName>
        <fullName evidence="2">Restriction endonuclease</fullName>
    </submittedName>
</protein>
<dbReference type="NCBIfam" id="NF046051">
    <property type="entry name" value="restrict_EcoAI"/>
    <property type="match status" value="1"/>
</dbReference>
<dbReference type="GO" id="GO:0003677">
    <property type="term" value="F:DNA binding"/>
    <property type="evidence" value="ECO:0007669"/>
    <property type="project" value="InterPro"/>
</dbReference>
<sequence length="783" mass="88935">MSDKALSEQDITSKYILPALQKAGWDSDTQIREQYTFTAGRIIVRGKTVKRGERKRVDVLLFHKNHYPIAVIEVKDGSHAVGDGMQQGVEYAAALDAPFVYSTNGDAFLEHDRLRAEGDIEQEISLDAFPSPQELYARWAKAKKLSPDMEAIVAQDYFEEKDRKPRYFQEVAINRATEAIAAGKNRLLLVMATGTGKTYTAFQIIWRLWKAKKAKRILFLVDRNILADQAIINDFKHFGNKMTKVEGHNVDKAYEVYLALYQGLTGTEEEQNIFKQFSPDFFDLIIVDECHRGVARENAKWRDILSYYQSAAQIGLTATPKETKDISTQHYFGEPVYTYSLRQGIADGFLAPYKVIRVILDRDVEGYRPEEGTIDRYGHEVPDEVYKGSDFERKVVLDERTKLVAKKVSEFLKATDPMQKTIIFCVDIEHAERMRQALVNENAERVHKNSRYIVRITGDNPEGKKELDHFIDPENPYPVVVTTSKLLTTGVDAQTCKLIVLDSNISSISEFKQIIGRGTRVREDYGKLFFTIMDFRGVTELFADPAFDGDPVVIYRPKEGDPIVPPEDEAPEPAGEIIREAGMEYGVGILDPDTSAPRKYYISGVPVTVINERVQYIDGDGKLITESLKDYTRRNILSEYASLDEFLSAWESTERKEIIIEELESRGVFLDALAEEVGRDLDPFDLICHIAYGREPLTRQARAQKAKKAAYFDEYEGKAREVVDALLAKYADQGITAIDGIEDLMVSPFTEIGTPIQIVSYFGGRMQYMRVVKKVEQALYEKV</sequence>
<dbReference type="InterPro" id="IPR029464">
    <property type="entry name" value="HSDR_N"/>
</dbReference>
<evidence type="ECO:0000313" key="2">
    <source>
        <dbReference type="EMBL" id="OGY92204.1"/>
    </source>
</evidence>
<dbReference type="GO" id="GO:0005524">
    <property type="term" value="F:ATP binding"/>
    <property type="evidence" value="ECO:0007669"/>
    <property type="project" value="InterPro"/>
</dbReference>
<dbReference type="AlphaFoldDB" id="A0A1G2BSN8"/>
<dbReference type="PANTHER" id="PTHR47396">
    <property type="entry name" value="TYPE I RESTRICTION ENZYME ECOKI R PROTEIN"/>
    <property type="match status" value="1"/>
</dbReference>
<dbReference type="InterPro" id="IPR006935">
    <property type="entry name" value="Helicase/UvrB_N"/>
</dbReference>
<dbReference type="InterPro" id="IPR001650">
    <property type="entry name" value="Helicase_C-like"/>
</dbReference>
<dbReference type="Gene3D" id="3.90.1570.30">
    <property type="match status" value="1"/>
</dbReference>
<dbReference type="GO" id="GO:0016787">
    <property type="term" value="F:hydrolase activity"/>
    <property type="evidence" value="ECO:0007669"/>
    <property type="project" value="InterPro"/>
</dbReference>
<dbReference type="InterPro" id="IPR013670">
    <property type="entry name" value="EcoEI_R_C_dom"/>
</dbReference>
<feature type="domain" description="Helicase ATP-binding" evidence="1">
    <location>
        <begin position="178"/>
        <end position="338"/>
    </location>
</feature>
<dbReference type="Pfam" id="PF13588">
    <property type="entry name" value="HSDR_N_2"/>
    <property type="match status" value="1"/>
</dbReference>
<dbReference type="EMBL" id="MHKO01000026">
    <property type="protein sequence ID" value="OGY92204.1"/>
    <property type="molecule type" value="Genomic_DNA"/>
</dbReference>
<dbReference type="CDD" id="cd18032">
    <property type="entry name" value="DEXHc_RE_I_III_res"/>
    <property type="match status" value="1"/>
</dbReference>
<dbReference type="GO" id="GO:0004519">
    <property type="term" value="F:endonuclease activity"/>
    <property type="evidence" value="ECO:0007669"/>
    <property type="project" value="UniProtKB-KW"/>
</dbReference>
<dbReference type="PROSITE" id="PS51192">
    <property type="entry name" value="HELICASE_ATP_BIND_1"/>
    <property type="match status" value="1"/>
</dbReference>
<evidence type="ECO:0000313" key="3">
    <source>
        <dbReference type="Proteomes" id="UP000178109"/>
    </source>
</evidence>
<dbReference type="Proteomes" id="UP000178109">
    <property type="component" value="Unassembled WGS sequence"/>
</dbReference>
<keyword evidence="2" id="KW-0255">Endonuclease</keyword>
<reference evidence="2 3" key="1">
    <citation type="journal article" date="2016" name="Nat. Commun.">
        <title>Thousands of microbial genomes shed light on interconnected biogeochemical processes in an aquifer system.</title>
        <authorList>
            <person name="Anantharaman K."/>
            <person name="Brown C.T."/>
            <person name="Hug L.A."/>
            <person name="Sharon I."/>
            <person name="Castelle C.J."/>
            <person name="Probst A.J."/>
            <person name="Thomas B.C."/>
            <person name="Singh A."/>
            <person name="Wilkins M.J."/>
            <person name="Karaoz U."/>
            <person name="Brodie E.L."/>
            <person name="Williams K.H."/>
            <person name="Hubbard S.S."/>
            <person name="Banfield J.F."/>
        </authorList>
    </citation>
    <scope>NUCLEOTIDE SEQUENCE [LARGE SCALE GENOMIC DNA]</scope>
</reference>
<dbReference type="InterPro" id="IPR027417">
    <property type="entry name" value="P-loop_NTPase"/>
</dbReference>
<organism evidence="2 3">
    <name type="scientific">Candidatus Komeilibacteria bacterium RIFCSPLOWO2_02_FULL_48_11</name>
    <dbReference type="NCBI Taxonomy" id="1798553"/>
    <lineage>
        <taxon>Bacteria</taxon>
        <taxon>Candidatus Komeiliibacteriota</taxon>
    </lineage>
</organism>
<dbReference type="Gene3D" id="3.40.50.300">
    <property type="entry name" value="P-loop containing nucleotide triphosphate hydrolases"/>
    <property type="match status" value="2"/>
</dbReference>
<dbReference type="CDD" id="cd18799">
    <property type="entry name" value="SF2_C_EcoAI-like"/>
    <property type="match status" value="1"/>
</dbReference>
<dbReference type="Pfam" id="PF04851">
    <property type="entry name" value="ResIII"/>
    <property type="match status" value="1"/>
</dbReference>
<dbReference type="PANTHER" id="PTHR47396:SF1">
    <property type="entry name" value="ATP-DEPENDENT HELICASE IRC3-RELATED"/>
    <property type="match status" value="1"/>
</dbReference>
<name>A0A1G2BSN8_9BACT</name>
<accession>A0A1G2BSN8</accession>
<dbReference type="GO" id="GO:0006304">
    <property type="term" value="P:DNA modification"/>
    <property type="evidence" value="ECO:0007669"/>
    <property type="project" value="InterPro"/>
</dbReference>
<dbReference type="Pfam" id="PF00271">
    <property type="entry name" value="Helicase_C"/>
    <property type="match status" value="1"/>
</dbReference>
<keyword evidence="2" id="KW-0378">Hydrolase</keyword>
<dbReference type="GO" id="GO:0005829">
    <property type="term" value="C:cytosol"/>
    <property type="evidence" value="ECO:0007669"/>
    <property type="project" value="TreeGrafter"/>
</dbReference>
<dbReference type="STRING" id="1798553.A3H70_00950"/>
<proteinExistence type="predicted"/>
<dbReference type="SUPFAM" id="SSF52540">
    <property type="entry name" value="P-loop containing nucleoside triphosphate hydrolases"/>
    <property type="match status" value="2"/>
</dbReference>